<name>A0A5M6ZB10_9PROT</name>
<dbReference type="InterPro" id="IPR015867">
    <property type="entry name" value="N-reg_PII/ATP_PRibTrfase_C"/>
</dbReference>
<evidence type="ECO:0000313" key="3">
    <source>
        <dbReference type="Proteomes" id="UP000325122"/>
    </source>
</evidence>
<dbReference type="EMBL" id="VWOJ01000005">
    <property type="protein sequence ID" value="KAA5801084.1"/>
    <property type="molecule type" value="Genomic_DNA"/>
</dbReference>
<dbReference type="Gene3D" id="3.30.70.120">
    <property type="match status" value="1"/>
</dbReference>
<comment type="caution">
    <text evidence="2">The sequence shown here is derived from an EMBL/GenBank/DDBJ whole genome shotgun (WGS) entry which is preliminary data.</text>
</comment>
<dbReference type="PANTHER" id="PTHR23419">
    <property type="entry name" value="DIVALENT CATION TOLERANCE CUTA-RELATED"/>
    <property type="match status" value="1"/>
</dbReference>
<comment type="similarity">
    <text evidence="1">Belongs to the CutA family.</text>
</comment>
<keyword evidence="3" id="KW-1185">Reference proteome</keyword>
<dbReference type="InterPro" id="IPR004323">
    <property type="entry name" value="Ion_tolerance_CutA"/>
</dbReference>
<accession>A0A5M6ZB10</accession>
<reference evidence="2 3" key="1">
    <citation type="submission" date="2019-09" db="EMBL/GenBank/DDBJ databases">
        <authorList>
            <person name="Kevbrin V."/>
            <person name="Grouzdev D.S."/>
        </authorList>
    </citation>
    <scope>NUCLEOTIDE SEQUENCE [LARGE SCALE GENOMIC DNA]</scope>
    <source>
        <strain evidence="2 3">G-192</strain>
    </source>
</reference>
<dbReference type="AlphaFoldDB" id="A0A5M6ZB10"/>
<dbReference type="SUPFAM" id="SSF54913">
    <property type="entry name" value="GlnB-like"/>
    <property type="match status" value="1"/>
</dbReference>
<evidence type="ECO:0000256" key="1">
    <source>
        <dbReference type="ARBA" id="ARBA00010169"/>
    </source>
</evidence>
<dbReference type="InterPro" id="IPR011322">
    <property type="entry name" value="N-reg_PII-like_a/b"/>
</dbReference>
<dbReference type="Pfam" id="PF03091">
    <property type="entry name" value="CutA1"/>
    <property type="match status" value="1"/>
</dbReference>
<dbReference type="PANTHER" id="PTHR23419:SF8">
    <property type="entry name" value="FI09726P"/>
    <property type="match status" value="1"/>
</dbReference>
<organism evidence="2 3">
    <name type="scientific">Alkalicaulis satelles</name>
    <dbReference type="NCBI Taxonomy" id="2609175"/>
    <lineage>
        <taxon>Bacteria</taxon>
        <taxon>Pseudomonadati</taxon>
        <taxon>Pseudomonadota</taxon>
        <taxon>Alphaproteobacteria</taxon>
        <taxon>Maricaulales</taxon>
        <taxon>Maricaulaceae</taxon>
        <taxon>Alkalicaulis</taxon>
    </lineage>
</organism>
<evidence type="ECO:0000313" key="2">
    <source>
        <dbReference type="EMBL" id="KAA5801084.1"/>
    </source>
</evidence>
<gene>
    <name evidence="2" type="ORF">F1654_13615</name>
</gene>
<dbReference type="GO" id="GO:0005507">
    <property type="term" value="F:copper ion binding"/>
    <property type="evidence" value="ECO:0007669"/>
    <property type="project" value="TreeGrafter"/>
</dbReference>
<protein>
    <submittedName>
        <fullName evidence="2">Divalent-cation tolerance protein CutA</fullName>
    </submittedName>
</protein>
<dbReference type="Proteomes" id="UP000325122">
    <property type="component" value="Unassembled WGS sequence"/>
</dbReference>
<proteinExistence type="inferred from homology"/>
<sequence length="120" mass="12852">MSARRCVMTASAMGLLYTTWPDAQSAETAAEAVLAEGLCACVNILGESRSLFRWEGEMRSEREIIALFKTSAGKASALSDRIARLHPYDEPCIIDLAVSPEGSSDGFLAWVRGEAGARPG</sequence>
<dbReference type="GO" id="GO:0010038">
    <property type="term" value="P:response to metal ion"/>
    <property type="evidence" value="ECO:0007669"/>
    <property type="project" value="InterPro"/>
</dbReference>